<dbReference type="AlphaFoldDB" id="A0A368KGD0"/>
<dbReference type="Gene3D" id="3.90.1150.30">
    <property type="match status" value="1"/>
</dbReference>
<dbReference type="InterPro" id="IPR007351">
    <property type="entry name" value="YjbR"/>
</dbReference>
<gene>
    <name evidence="1" type="ORF">DEO45_04270</name>
</gene>
<keyword evidence="2" id="KW-1185">Reference proteome</keyword>
<accession>A0A368KGD0</accession>
<reference evidence="1 2" key="1">
    <citation type="submission" date="2018-05" db="EMBL/GenBank/DDBJ databases">
        <title>Draft genome sequence of Rhodanobacter denitrificans Yn1 isolated from gold copper mine.</title>
        <authorList>
            <person name="Yang N."/>
            <person name="Mazhar H.S."/>
            <person name="Rensing C."/>
        </authorList>
    </citation>
    <scope>NUCLEOTIDE SEQUENCE [LARGE SCALE GENOMIC DNA]</scope>
    <source>
        <strain evidence="1 2">Yn1</strain>
    </source>
</reference>
<keyword evidence="1" id="KW-0238">DNA-binding</keyword>
<dbReference type="Proteomes" id="UP000252387">
    <property type="component" value="Unassembled WGS sequence"/>
</dbReference>
<protein>
    <submittedName>
        <fullName evidence="1">MmcQ/YjbR family DNA-binding protein</fullName>
    </submittedName>
</protein>
<dbReference type="OrthoDB" id="9804614at2"/>
<proteinExistence type="predicted"/>
<evidence type="ECO:0000313" key="2">
    <source>
        <dbReference type="Proteomes" id="UP000252387"/>
    </source>
</evidence>
<organism evidence="1 2">
    <name type="scientific">Rhodanobacter denitrificans</name>
    <dbReference type="NCBI Taxonomy" id="666685"/>
    <lineage>
        <taxon>Bacteria</taxon>
        <taxon>Pseudomonadati</taxon>
        <taxon>Pseudomonadota</taxon>
        <taxon>Gammaproteobacteria</taxon>
        <taxon>Lysobacterales</taxon>
        <taxon>Rhodanobacteraceae</taxon>
        <taxon>Rhodanobacter</taxon>
    </lineage>
</organism>
<dbReference type="InterPro" id="IPR058532">
    <property type="entry name" value="YjbR/MT2646/Rv2570-like"/>
</dbReference>
<dbReference type="EMBL" id="QFWQ01000003">
    <property type="protein sequence ID" value="RCS30970.1"/>
    <property type="molecule type" value="Genomic_DNA"/>
</dbReference>
<name>A0A368KGD0_9GAMM</name>
<dbReference type="GO" id="GO:0003677">
    <property type="term" value="F:DNA binding"/>
    <property type="evidence" value="ECO:0007669"/>
    <property type="project" value="UniProtKB-KW"/>
</dbReference>
<dbReference type="PANTHER" id="PTHR35145:SF1">
    <property type="entry name" value="CYTOPLASMIC PROTEIN"/>
    <property type="match status" value="1"/>
</dbReference>
<evidence type="ECO:0000313" key="1">
    <source>
        <dbReference type="EMBL" id="RCS30970.1"/>
    </source>
</evidence>
<dbReference type="PANTHER" id="PTHR35145">
    <property type="entry name" value="CYTOPLASMIC PROTEIN-RELATED"/>
    <property type="match status" value="1"/>
</dbReference>
<dbReference type="Pfam" id="PF04237">
    <property type="entry name" value="YjbR"/>
    <property type="match status" value="1"/>
</dbReference>
<dbReference type="InterPro" id="IPR038056">
    <property type="entry name" value="YjbR-like_sf"/>
</dbReference>
<comment type="caution">
    <text evidence="1">The sequence shown here is derived from an EMBL/GenBank/DDBJ whole genome shotgun (WGS) entry which is preliminary data.</text>
</comment>
<sequence>MEHGVTGKPSRGLGAARLAALCGHWPGVSRDTKWGIDMVFSVDGKMFAVMPSDGSEGGRLSFKVADDRFLELTDQPGIIPAPYLARARWISVIEPQRFATAELEAFILDAYTLVRAKLAKKRQAELGPLPILQARRK</sequence>
<dbReference type="SUPFAM" id="SSF142906">
    <property type="entry name" value="YjbR-like"/>
    <property type="match status" value="1"/>
</dbReference>